<name>A0ABY3YJF7_9FLAO</name>
<accession>A0ABY3YJF7</accession>
<evidence type="ECO:0000256" key="5">
    <source>
        <dbReference type="ARBA" id="ARBA00023136"/>
    </source>
</evidence>
<feature type="transmembrane region" description="Helical" evidence="6">
    <location>
        <begin position="95"/>
        <end position="119"/>
    </location>
</feature>
<evidence type="ECO:0000256" key="2">
    <source>
        <dbReference type="ARBA" id="ARBA00022475"/>
    </source>
</evidence>
<dbReference type="InterPro" id="IPR019860">
    <property type="entry name" value="Motility-assoc_ABC_perm_GldF"/>
</dbReference>
<keyword evidence="5 6" id="KW-0472">Membrane</keyword>
<feature type="transmembrane region" description="Helical" evidence="6">
    <location>
        <begin position="56"/>
        <end position="74"/>
    </location>
</feature>
<evidence type="ECO:0000313" key="7">
    <source>
        <dbReference type="EMBL" id="UNY97772.1"/>
    </source>
</evidence>
<evidence type="ECO:0000256" key="6">
    <source>
        <dbReference type="SAM" id="Phobius"/>
    </source>
</evidence>
<dbReference type="RefSeq" id="WP_242936183.1">
    <property type="nucleotide sequence ID" value="NZ_CP094326.1"/>
</dbReference>
<dbReference type="PANTHER" id="PTHR30294:SF29">
    <property type="entry name" value="MULTIDRUG ABC TRANSPORTER PERMEASE YBHS-RELATED"/>
    <property type="match status" value="1"/>
</dbReference>
<protein>
    <submittedName>
        <fullName evidence="7">Gliding motility-associated ABC transporter permease subunit GldF</fullName>
    </submittedName>
</protein>
<evidence type="ECO:0000256" key="3">
    <source>
        <dbReference type="ARBA" id="ARBA00022692"/>
    </source>
</evidence>
<dbReference type="PANTHER" id="PTHR30294">
    <property type="entry name" value="MEMBRANE COMPONENT OF ABC TRANSPORTER YHHJ-RELATED"/>
    <property type="match status" value="1"/>
</dbReference>
<dbReference type="Pfam" id="PF12679">
    <property type="entry name" value="ABC2_membrane_2"/>
    <property type="match status" value="1"/>
</dbReference>
<evidence type="ECO:0000256" key="1">
    <source>
        <dbReference type="ARBA" id="ARBA00004651"/>
    </source>
</evidence>
<gene>
    <name evidence="7" type="primary">gldF</name>
    <name evidence="7" type="ORF">MQE36_11820</name>
</gene>
<dbReference type="InterPro" id="IPR051449">
    <property type="entry name" value="ABC-2_transporter_component"/>
</dbReference>
<dbReference type="NCBIfam" id="TIGR03518">
    <property type="entry name" value="ABC_perm_GldF"/>
    <property type="match status" value="1"/>
</dbReference>
<keyword evidence="2" id="KW-1003">Cell membrane</keyword>
<feature type="transmembrane region" description="Helical" evidence="6">
    <location>
        <begin position="165"/>
        <end position="182"/>
    </location>
</feature>
<sequence length="242" mass="26777">MTTILKREINSFFASPIAYLVVGAFLLLNSLFLWVFKGNFNIFDNGFADLNSFFQLSPWILIFLIPSITMKSFSDEKKLGTLELLLTKPISPLEIVLGKYLGAFILTIITLLPTLLYVVTIWKLGNPTGNIDMGSTIGSYSGLLFLSASYTSIGIFTSTLSGNQIVAFIMAVLICFIFYYGFEGISGLFGNKASFLTDIGMKVHFDSISRGVIDSRDLIYFVSVCILFIVLTTLKITPKQPS</sequence>
<keyword evidence="8" id="KW-1185">Reference proteome</keyword>
<keyword evidence="3 6" id="KW-0812">Transmembrane</keyword>
<feature type="transmembrane region" description="Helical" evidence="6">
    <location>
        <begin position="139"/>
        <end position="158"/>
    </location>
</feature>
<dbReference type="Proteomes" id="UP000829476">
    <property type="component" value="Chromosome"/>
</dbReference>
<keyword evidence="4 6" id="KW-1133">Transmembrane helix</keyword>
<reference evidence="7 8" key="1">
    <citation type="journal article" date="2018" name="Int. J. Syst. Evol. Microbiol.">
        <title>Zhouia spongiae sp. nov., isolated from a marine sponge.</title>
        <authorList>
            <person name="Zhuang L."/>
            <person name="Lin B."/>
            <person name="Qin F."/>
            <person name="Luo L."/>
        </authorList>
    </citation>
    <scope>NUCLEOTIDE SEQUENCE [LARGE SCALE GENOMIC DNA]</scope>
    <source>
        <strain evidence="7 8">HN-Y44</strain>
    </source>
</reference>
<evidence type="ECO:0000256" key="4">
    <source>
        <dbReference type="ARBA" id="ARBA00022989"/>
    </source>
</evidence>
<dbReference type="EMBL" id="CP094326">
    <property type="protein sequence ID" value="UNY97772.1"/>
    <property type="molecule type" value="Genomic_DNA"/>
</dbReference>
<organism evidence="7 8">
    <name type="scientific">Zhouia spongiae</name>
    <dbReference type="NCBI Taxonomy" id="2202721"/>
    <lineage>
        <taxon>Bacteria</taxon>
        <taxon>Pseudomonadati</taxon>
        <taxon>Bacteroidota</taxon>
        <taxon>Flavobacteriia</taxon>
        <taxon>Flavobacteriales</taxon>
        <taxon>Flavobacteriaceae</taxon>
        <taxon>Zhouia</taxon>
    </lineage>
</organism>
<evidence type="ECO:0000313" key="8">
    <source>
        <dbReference type="Proteomes" id="UP000829476"/>
    </source>
</evidence>
<feature type="transmembrane region" description="Helical" evidence="6">
    <location>
        <begin position="12"/>
        <end position="36"/>
    </location>
</feature>
<comment type="subcellular location">
    <subcellularLocation>
        <location evidence="1">Cell membrane</location>
        <topology evidence="1">Multi-pass membrane protein</topology>
    </subcellularLocation>
</comment>
<feature type="transmembrane region" description="Helical" evidence="6">
    <location>
        <begin position="218"/>
        <end position="237"/>
    </location>
</feature>
<proteinExistence type="predicted"/>